<evidence type="ECO:0000313" key="15">
    <source>
        <dbReference type="EMBL" id="KAF0758528.1"/>
    </source>
</evidence>
<dbReference type="Pfam" id="PF00271">
    <property type="entry name" value="Helicase_C"/>
    <property type="match status" value="1"/>
</dbReference>
<dbReference type="InterPro" id="IPR010997">
    <property type="entry name" value="HRDC-like_sf"/>
</dbReference>
<dbReference type="GO" id="GO:0043138">
    <property type="term" value="F:3'-5' DNA helicase activity"/>
    <property type="evidence" value="ECO:0007669"/>
    <property type="project" value="UniProtKB-EC"/>
</dbReference>
<evidence type="ECO:0000256" key="1">
    <source>
        <dbReference type="ARBA" id="ARBA00001947"/>
    </source>
</evidence>
<evidence type="ECO:0000256" key="9">
    <source>
        <dbReference type="ARBA" id="ARBA00034617"/>
    </source>
</evidence>
<comment type="cofactor">
    <cofactor evidence="1">
        <name>Zn(2+)</name>
        <dbReference type="ChEBI" id="CHEBI:29105"/>
    </cofactor>
</comment>
<gene>
    <name evidence="15" type="ORF">FWK35_00011804</name>
</gene>
<dbReference type="SMART" id="SM00956">
    <property type="entry name" value="RQC"/>
    <property type="match status" value="1"/>
</dbReference>
<evidence type="ECO:0000259" key="12">
    <source>
        <dbReference type="PROSITE" id="PS50967"/>
    </source>
</evidence>
<dbReference type="Gene3D" id="3.40.50.300">
    <property type="entry name" value="P-loop containing nucleotide triphosphate hydrolases"/>
    <property type="match status" value="2"/>
</dbReference>
<dbReference type="NCBIfam" id="TIGR00614">
    <property type="entry name" value="recQ_fam"/>
    <property type="match status" value="1"/>
</dbReference>
<dbReference type="InterPro" id="IPR001650">
    <property type="entry name" value="Helicase_C-like"/>
</dbReference>
<accession>A0A6G0YM68</accession>
<dbReference type="SUPFAM" id="SSF46785">
    <property type="entry name" value="Winged helix' DNA-binding domain"/>
    <property type="match status" value="1"/>
</dbReference>
<dbReference type="PROSITE" id="PS50967">
    <property type="entry name" value="HRDC"/>
    <property type="match status" value="1"/>
</dbReference>
<dbReference type="InterPro" id="IPR032284">
    <property type="entry name" value="RecQ_Zn-bd"/>
</dbReference>
<feature type="domain" description="Helicase ATP-binding" evidence="13">
    <location>
        <begin position="50"/>
        <end position="220"/>
    </location>
</feature>
<evidence type="ECO:0000256" key="2">
    <source>
        <dbReference type="ARBA" id="ARBA00005446"/>
    </source>
</evidence>
<dbReference type="InterPro" id="IPR004589">
    <property type="entry name" value="DNA_helicase_ATP-dep_RecQ"/>
</dbReference>
<dbReference type="PROSITE" id="PS51194">
    <property type="entry name" value="HELICASE_CTER"/>
    <property type="match status" value="1"/>
</dbReference>
<keyword evidence="7" id="KW-0238">DNA-binding</keyword>
<feature type="domain" description="Helicase C-terminal" evidence="14">
    <location>
        <begin position="253"/>
        <end position="395"/>
    </location>
</feature>
<evidence type="ECO:0000256" key="11">
    <source>
        <dbReference type="RuleBase" id="RU364117"/>
    </source>
</evidence>
<dbReference type="Proteomes" id="UP000478052">
    <property type="component" value="Unassembled WGS sequence"/>
</dbReference>
<dbReference type="PANTHER" id="PTHR13710">
    <property type="entry name" value="DNA HELICASE RECQ FAMILY MEMBER"/>
    <property type="match status" value="1"/>
</dbReference>
<evidence type="ECO:0000256" key="10">
    <source>
        <dbReference type="ARBA" id="ARBA00049360"/>
    </source>
</evidence>
<dbReference type="SUPFAM" id="SSF52540">
    <property type="entry name" value="P-loop containing nucleoside triphosphate hydrolases"/>
    <property type="match status" value="1"/>
</dbReference>
<comment type="catalytic activity">
    <reaction evidence="10 11">
        <text>ATP + H2O = ADP + phosphate + H(+)</text>
        <dbReference type="Rhea" id="RHEA:13065"/>
        <dbReference type="ChEBI" id="CHEBI:15377"/>
        <dbReference type="ChEBI" id="CHEBI:15378"/>
        <dbReference type="ChEBI" id="CHEBI:30616"/>
        <dbReference type="ChEBI" id="CHEBI:43474"/>
        <dbReference type="ChEBI" id="CHEBI:456216"/>
    </reaction>
</comment>
<dbReference type="AlphaFoldDB" id="A0A6G0YM68"/>
<keyword evidence="8" id="KW-0413">Isomerase</keyword>
<dbReference type="GO" id="GO:0005737">
    <property type="term" value="C:cytoplasm"/>
    <property type="evidence" value="ECO:0007669"/>
    <property type="project" value="TreeGrafter"/>
</dbReference>
<dbReference type="FunFam" id="3.40.50.300:FF:000941">
    <property type="entry name" value="Werner syndrome RecQ like helicase"/>
    <property type="match status" value="1"/>
</dbReference>
<dbReference type="GO" id="GO:0005694">
    <property type="term" value="C:chromosome"/>
    <property type="evidence" value="ECO:0007669"/>
    <property type="project" value="TreeGrafter"/>
</dbReference>
<dbReference type="GO" id="GO:0009378">
    <property type="term" value="F:four-way junction helicase activity"/>
    <property type="evidence" value="ECO:0007669"/>
    <property type="project" value="TreeGrafter"/>
</dbReference>
<evidence type="ECO:0000256" key="7">
    <source>
        <dbReference type="ARBA" id="ARBA00023125"/>
    </source>
</evidence>
<dbReference type="SMART" id="SM00487">
    <property type="entry name" value="DEXDc"/>
    <property type="match status" value="1"/>
</dbReference>
<dbReference type="Pfam" id="PF00570">
    <property type="entry name" value="HRDC"/>
    <property type="match status" value="1"/>
</dbReference>
<dbReference type="OrthoDB" id="10261556at2759"/>
<dbReference type="InterPro" id="IPR014001">
    <property type="entry name" value="Helicase_ATP-bd"/>
</dbReference>
<evidence type="ECO:0000313" key="16">
    <source>
        <dbReference type="Proteomes" id="UP000478052"/>
    </source>
</evidence>
<dbReference type="Pfam" id="PF09382">
    <property type="entry name" value="RQC"/>
    <property type="match status" value="1"/>
</dbReference>
<dbReference type="CDD" id="cd18794">
    <property type="entry name" value="SF2_C_RecQ"/>
    <property type="match status" value="1"/>
</dbReference>
<comment type="similarity">
    <text evidence="2 11">Belongs to the helicase family. RecQ subfamily.</text>
</comment>
<dbReference type="GO" id="GO:0003677">
    <property type="term" value="F:DNA binding"/>
    <property type="evidence" value="ECO:0007669"/>
    <property type="project" value="UniProtKB-KW"/>
</dbReference>
<dbReference type="GO" id="GO:0000723">
    <property type="term" value="P:telomere maintenance"/>
    <property type="evidence" value="ECO:0007669"/>
    <property type="project" value="TreeGrafter"/>
</dbReference>
<keyword evidence="6 11" id="KW-0067">ATP-binding</keyword>
<dbReference type="InterPro" id="IPR011545">
    <property type="entry name" value="DEAD/DEAH_box_helicase_dom"/>
</dbReference>
<evidence type="ECO:0000259" key="14">
    <source>
        <dbReference type="PROSITE" id="PS51194"/>
    </source>
</evidence>
<dbReference type="FunFam" id="3.40.50.300:FF:001456">
    <property type="entry name" value="ATP-dependent DNA helicase"/>
    <property type="match status" value="1"/>
</dbReference>
<keyword evidence="16" id="KW-1185">Reference proteome</keyword>
<dbReference type="GO" id="GO:0006260">
    <property type="term" value="P:DNA replication"/>
    <property type="evidence" value="ECO:0007669"/>
    <property type="project" value="InterPro"/>
</dbReference>
<feature type="domain" description="HRDC" evidence="12">
    <location>
        <begin position="620"/>
        <end position="700"/>
    </location>
</feature>
<dbReference type="GO" id="GO:0016787">
    <property type="term" value="F:hydrolase activity"/>
    <property type="evidence" value="ECO:0007669"/>
    <property type="project" value="UniProtKB-KW"/>
</dbReference>
<evidence type="ECO:0000256" key="8">
    <source>
        <dbReference type="ARBA" id="ARBA00023235"/>
    </source>
</evidence>
<evidence type="ECO:0000256" key="6">
    <source>
        <dbReference type="ARBA" id="ARBA00022840"/>
    </source>
</evidence>
<dbReference type="InterPro" id="IPR036390">
    <property type="entry name" value="WH_DNA-bd_sf"/>
</dbReference>
<reference evidence="15 16" key="1">
    <citation type="submission" date="2019-08" db="EMBL/GenBank/DDBJ databases">
        <title>Whole genome of Aphis craccivora.</title>
        <authorList>
            <person name="Voronova N.V."/>
            <person name="Shulinski R.S."/>
            <person name="Bandarenka Y.V."/>
            <person name="Zhorov D.G."/>
            <person name="Warner D."/>
        </authorList>
    </citation>
    <scope>NUCLEOTIDE SEQUENCE [LARGE SCALE GENOMIC DNA]</scope>
    <source>
        <strain evidence="15">180601</strain>
        <tissue evidence="15">Whole Body</tissue>
    </source>
</reference>
<dbReference type="Pfam" id="PF16124">
    <property type="entry name" value="RecQ_Zn_bind"/>
    <property type="match status" value="1"/>
</dbReference>
<dbReference type="PROSITE" id="PS51192">
    <property type="entry name" value="HELICASE_ATP_BIND_1"/>
    <property type="match status" value="1"/>
</dbReference>
<comment type="subcellular location">
    <subcellularLocation>
        <location evidence="11">Nucleus</location>
    </subcellularLocation>
</comment>
<keyword evidence="4 11" id="KW-0378">Hydrolase</keyword>
<evidence type="ECO:0000256" key="5">
    <source>
        <dbReference type="ARBA" id="ARBA00022806"/>
    </source>
</evidence>
<dbReference type="InterPro" id="IPR036388">
    <property type="entry name" value="WH-like_DNA-bd_sf"/>
</dbReference>
<comment type="caution">
    <text evidence="15">The sequence shown here is derived from an EMBL/GenBank/DDBJ whole genome shotgun (WGS) entry which is preliminary data.</text>
</comment>
<name>A0A6G0YM68_APHCR</name>
<dbReference type="Pfam" id="PF00270">
    <property type="entry name" value="DEAD"/>
    <property type="match status" value="1"/>
</dbReference>
<dbReference type="SMART" id="SM00341">
    <property type="entry name" value="HRDC"/>
    <property type="match status" value="1"/>
</dbReference>
<keyword evidence="5 11" id="KW-0347">Helicase</keyword>
<dbReference type="InterPro" id="IPR018982">
    <property type="entry name" value="RQC_domain"/>
</dbReference>
<keyword evidence="11" id="KW-0539">Nucleus</keyword>
<evidence type="ECO:0000259" key="13">
    <source>
        <dbReference type="PROSITE" id="PS51192"/>
    </source>
</evidence>
<sequence>MDINNLIIFIRFFSRVSIMSLAEPSPQHISALRKYFGHSTFRSMQWEIIYSVLELKRDACVVMSTGYGKSLCYQYPAVYSKGLTIVVSPLISLMKDQVLSLEMANIKACLLGSAQTSKADALNSLFSGDVRVLYITPEWIATDSAKQILQDLQTKIKIVAVAIDEAHCVSQWGFDFRSSYRNLGKLRKILPNVPIMALTATATPIVRKDICNSLNLINPKYVCTGFDRKNLYFEVSKKTNIFFDLNKFMKKDGLKMFFEGATIIYCPTKKQTEAVAQELKSNRIECEVYHADIPLKKRNTVHENFVKDKLQIVVATVAFGMGIDKPDVRRVIHYGAPKDIESYYQEVGRAGRDGLPAICHIFYNEADIVLNRHIMLSNLTNDTYRSHKEKMAKVIEQYMETRLCRRQLLLSYFEDVSSSSTSDSAIIRKNCCDNCTNNQKTDKLQPDNNIDLTEDIQLVLKSAQALGGSFGLVAIVNFICGKKNDKLSKYTAHQLYGKGNYNTETFWKALGKLCLRESLLQQKPCTSFREGKQFSFPISTVSVSDKGHEFIKFGKKSGILIDPSLDVLKMFKSKSAIKLNSVYKGSGTLDIKLKYLHEEKVSQCTPSIQNNRSQQATENTELENTIYSTLVMYRITLAQQSDCMPYMIASNKLLIDVAKLKPKHISELKNVEGFTEAKIDRFGQAIVDKVIEVCNNYPVESKTESVNQCETNNSNSNVCDEFWDECDDSIFSEICDTDEIQNSDVDNNVNIDGVNSDLILKSDENPTKRKYCATESNESCQEKITDLTKTMIKKLKNNSLFR</sequence>
<dbReference type="Gene3D" id="1.10.150.80">
    <property type="entry name" value="HRDC domain"/>
    <property type="match status" value="1"/>
</dbReference>
<proteinExistence type="inferred from homology"/>
<dbReference type="SUPFAM" id="SSF47819">
    <property type="entry name" value="HRDC-like"/>
    <property type="match status" value="1"/>
</dbReference>
<dbReference type="PANTHER" id="PTHR13710:SF120">
    <property type="entry name" value="BIFUNCTIONAL 3'-5' EXONUCLEASE_ATP-DEPENDENT HELICASE WRN"/>
    <property type="match status" value="1"/>
</dbReference>
<dbReference type="SMART" id="SM00490">
    <property type="entry name" value="HELICc"/>
    <property type="match status" value="1"/>
</dbReference>
<evidence type="ECO:0000256" key="4">
    <source>
        <dbReference type="ARBA" id="ARBA00022801"/>
    </source>
</evidence>
<dbReference type="GO" id="GO:0005524">
    <property type="term" value="F:ATP binding"/>
    <property type="evidence" value="ECO:0007669"/>
    <property type="project" value="UniProtKB-KW"/>
</dbReference>
<dbReference type="InterPro" id="IPR027417">
    <property type="entry name" value="P-loop_NTPase"/>
</dbReference>
<dbReference type="GO" id="GO:0005654">
    <property type="term" value="C:nucleoplasm"/>
    <property type="evidence" value="ECO:0007669"/>
    <property type="project" value="TreeGrafter"/>
</dbReference>
<dbReference type="InterPro" id="IPR002121">
    <property type="entry name" value="HRDC_dom"/>
</dbReference>
<dbReference type="EMBL" id="VUJU01003271">
    <property type="protein sequence ID" value="KAF0758528.1"/>
    <property type="molecule type" value="Genomic_DNA"/>
</dbReference>
<dbReference type="Gene3D" id="1.10.10.10">
    <property type="entry name" value="Winged helix-like DNA-binding domain superfamily/Winged helix DNA-binding domain"/>
    <property type="match status" value="1"/>
</dbReference>
<dbReference type="EC" id="5.6.2.4" evidence="11"/>
<dbReference type="GO" id="GO:0000724">
    <property type="term" value="P:double-strand break repair via homologous recombination"/>
    <property type="evidence" value="ECO:0007669"/>
    <property type="project" value="TreeGrafter"/>
</dbReference>
<dbReference type="InterPro" id="IPR044876">
    <property type="entry name" value="HRDC_dom_sf"/>
</dbReference>
<protein>
    <recommendedName>
        <fullName evidence="11">ATP-dependent DNA helicase</fullName>
        <ecNumber evidence="11">5.6.2.4</ecNumber>
    </recommendedName>
</protein>
<organism evidence="15 16">
    <name type="scientific">Aphis craccivora</name>
    <name type="common">Cowpea aphid</name>
    <dbReference type="NCBI Taxonomy" id="307492"/>
    <lineage>
        <taxon>Eukaryota</taxon>
        <taxon>Metazoa</taxon>
        <taxon>Ecdysozoa</taxon>
        <taxon>Arthropoda</taxon>
        <taxon>Hexapoda</taxon>
        <taxon>Insecta</taxon>
        <taxon>Pterygota</taxon>
        <taxon>Neoptera</taxon>
        <taxon>Paraneoptera</taxon>
        <taxon>Hemiptera</taxon>
        <taxon>Sternorrhyncha</taxon>
        <taxon>Aphidomorpha</taxon>
        <taxon>Aphidoidea</taxon>
        <taxon>Aphididae</taxon>
        <taxon>Aphidini</taxon>
        <taxon>Aphis</taxon>
        <taxon>Aphis</taxon>
    </lineage>
</organism>
<comment type="catalytic activity">
    <reaction evidence="9 11">
        <text>Couples ATP hydrolysis with the unwinding of duplex DNA by translocating in the 3'-5' direction.</text>
        <dbReference type="EC" id="5.6.2.4"/>
    </reaction>
</comment>
<evidence type="ECO:0000256" key="3">
    <source>
        <dbReference type="ARBA" id="ARBA00022741"/>
    </source>
</evidence>
<keyword evidence="3 11" id="KW-0547">Nucleotide-binding</keyword>